<comment type="caution">
    <text evidence="7">The sequence shown here is derived from an EMBL/GenBank/DDBJ whole genome shotgun (WGS) entry which is preliminary data.</text>
</comment>
<evidence type="ECO:0000256" key="2">
    <source>
        <dbReference type="ARBA" id="ARBA00022692"/>
    </source>
</evidence>
<evidence type="ECO:0000256" key="3">
    <source>
        <dbReference type="ARBA" id="ARBA00022989"/>
    </source>
</evidence>
<dbReference type="InterPro" id="IPR050911">
    <property type="entry name" value="DRAM/TMEM150_Autophagy_Mod"/>
</dbReference>
<protein>
    <recommendedName>
        <fullName evidence="6">CWH43-like N-terminal domain-containing protein</fullName>
    </recommendedName>
</protein>
<keyword evidence="4 5" id="KW-0472">Membrane</keyword>
<feature type="transmembrane region" description="Helical" evidence="5">
    <location>
        <begin position="167"/>
        <end position="191"/>
    </location>
</feature>
<dbReference type="GO" id="GO:0005886">
    <property type="term" value="C:plasma membrane"/>
    <property type="evidence" value="ECO:0007669"/>
    <property type="project" value="TreeGrafter"/>
</dbReference>
<keyword evidence="8" id="KW-1185">Reference proteome</keyword>
<evidence type="ECO:0000313" key="8">
    <source>
        <dbReference type="Proteomes" id="UP001385951"/>
    </source>
</evidence>
<name>A0AAW0GML2_9APHY</name>
<sequence>MPTRHQHWPYVAIPVFGAFIWFGTLLAMLVTWLAQGRPKYVSQDGSIAYISDVGADILKPLFVVGAVITGLSFFLALSIERWLRHSGRLIPNMRRRERVFSSLAILGSFIGGAGLILLSGFDTKRYTTLHRLFLLIFILGVGLSAIFTVIEYRWISHDFVEIRKLKVAYVMKGIIAGILILLAIAFAVALYKAPDVGAVLEWTIAFGYTFYLLTFAYDLRMAKGVHRGQLSKERILAQQERGGNAAAMRTVGQPGVVNGNGYHH</sequence>
<dbReference type="Pfam" id="PF10277">
    <property type="entry name" value="Frag1"/>
    <property type="match status" value="1"/>
</dbReference>
<keyword evidence="2 5" id="KW-0812">Transmembrane</keyword>
<evidence type="ECO:0000256" key="1">
    <source>
        <dbReference type="ARBA" id="ARBA00004127"/>
    </source>
</evidence>
<feature type="domain" description="CWH43-like N-terminal" evidence="6">
    <location>
        <begin position="11"/>
        <end position="220"/>
    </location>
</feature>
<dbReference type="PANTHER" id="PTHR21324:SF2">
    <property type="entry name" value="EG:22E5.9 PROTEIN"/>
    <property type="match status" value="1"/>
</dbReference>
<proteinExistence type="predicted"/>
<dbReference type="GO" id="GO:0012505">
    <property type="term" value="C:endomembrane system"/>
    <property type="evidence" value="ECO:0007669"/>
    <property type="project" value="UniProtKB-SubCell"/>
</dbReference>
<evidence type="ECO:0000256" key="5">
    <source>
        <dbReference type="SAM" id="Phobius"/>
    </source>
</evidence>
<comment type="subcellular location">
    <subcellularLocation>
        <location evidence="1">Endomembrane system</location>
        <topology evidence="1">Multi-pass membrane protein</topology>
    </subcellularLocation>
</comment>
<dbReference type="AlphaFoldDB" id="A0AAW0GML2"/>
<organism evidence="7 8">
    <name type="scientific">Cerrena zonata</name>
    <dbReference type="NCBI Taxonomy" id="2478898"/>
    <lineage>
        <taxon>Eukaryota</taxon>
        <taxon>Fungi</taxon>
        <taxon>Dikarya</taxon>
        <taxon>Basidiomycota</taxon>
        <taxon>Agaricomycotina</taxon>
        <taxon>Agaricomycetes</taxon>
        <taxon>Polyporales</taxon>
        <taxon>Cerrenaceae</taxon>
        <taxon>Cerrena</taxon>
    </lineage>
</organism>
<feature type="transmembrane region" description="Helical" evidence="5">
    <location>
        <begin position="12"/>
        <end position="34"/>
    </location>
</feature>
<evidence type="ECO:0000313" key="7">
    <source>
        <dbReference type="EMBL" id="KAK7690781.1"/>
    </source>
</evidence>
<evidence type="ECO:0000256" key="4">
    <source>
        <dbReference type="ARBA" id="ARBA00023136"/>
    </source>
</evidence>
<keyword evidence="3 5" id="KW-1133">Transmembrane helix</keyword>
<feature type="transmembrane region" description="Helical" evidence="5">
    <location>
        <begin position="133"/>
        <end position="155"/>
    </location>
</feature>
<dbReference type="InterPro" id="IPR019402">
    <property type="entry name" value="CWH43_N"/>
</dbReference>
<gene>
    <name evidence="7" type="ORF">QCA50_005881</name>
</gene>
<feature type="transmembrane region" description="Helical" evidence="5">
    <location>
        <begin position="99"/>
        <end position="121"/>
    </location>
</feature>
<dbReference type="PANTHER" id="PTHR21324">
    <property type="entry name" value="FASTING-INDUCIBLE INTEGRAL MEMBRANE PROTEIN TM6P1-RELATED"/>
    <property type="match status" value="1"/>
</dbReference>
<reference evidence="7 8" key="1">
    <citation type="submission" date="2022-09" db="EMBL/GenBank/DDBJ databases">
        <authorList>
            <person name="Palmer J.M."/>
        </authorList>
    </citation>
    <scope>NUCLEOTIDE SEQUENCE [LARGE SCALE GENOMIC DNA]</scope>
    <source>
        <strain evidence="7 8">DSM 7382</strain>
    </source>
</reference>
<evidence type="ECO:0000259" key="6">
    <source>
        <dbReference type="Pfam" id="PF10277"/>
    </source>
</evidence>
<feature type="transmembrane region" description="Helical" evidence="5">
    <location>
        <begin position="197"/>
        <end position="217"/>
    </location>
</feature>
<dbReference type="EMBL" id="JASBNA010000006">
    <property type="protein sequence ID" value="KAK7690781.1"/>
    <property type="molecule type" value="Genomic_DNA"/>
</dbReference>
<dbReference type="Proteomes" id="UP001385951">
    <property type="component" value="Unassembled WGS sequence"/>
</dbReference>
<accession>A0AAW0GML2</accession>
<feature type="transmembrane region" description="Helical" evidence="5">
    <location>
        <begin position="61"/>
        <end position="79"/>
    </location>
</feature>